<evidence type="ECO:0000313" key="3">
    <source>
        <dbReference type="Proteomes" id="UP001055439"/>
    </source>
</evidence>
<protein>
    <submittedName>
        <fullName evidence="2">Pleckstrin domain-containing</fullName>
    </submittedName>
</protein>
<dbReference type="OrthoDB" id="2157866at2759"/>
<dbReference type="Proteomes" id="UP001055439">
    <property type="component" value="Chromosome 2"/>
</dbReference>
<proteinExistence type="predicted"/>
<reference evidence="2" key="1">
    <citation type="submission" date="2022-05" db="EMBL/GenBank/DDBJ databases">
        <title>The Musa troglodytarum L. genome provides insights into the mechanism of non-climacteric behaviour and enrichment of carotenoids.</title>
        <authorList>
            <person name="Wang J."/>
        </authorList>
    </citation>
    <scope>NUCLEOTIDE SEQUENCE</scope>
    <source>
        <tissue evidence="2">Leaf</tissue>
    </source>
</reference>
<gene>
    <name evidence="2" type="ORF">MUK42_27225</name>
</gene>
<evidence type="ECO:0000313" key="2">
    <source>
        <dbReference type="EMBL" id="URD89594.1"/>
    </source>
</evidence>
<organism evidence="2 3">
    <name type="scientific">Musa troglodytarum</name>
    <name type="common">fe'i banana</name>
    <dbReference type="NCBI Taxonomy" id="320322"/>
    <lineage>
        <taxon>Eukaryota</taxon>
        <taxon>Viridiplantae</taxon>
        <taxon>Streptophyta</taxon>
        <taxon>Embryophyta</taxon>
        <taxon>Tracheophyta</taxon>
        <taxon>Spermatophyta</taxon>
        <taxon>Magnoliopsida</taxon>
        <taxon>Liliopsida</taxon>
        <taxon>Zingiberales</taxon>
        <taxon>Musaceae</taxon>
        <taxon>Musa</taxon>
    </lineage>
</organism>
<feature type="region of interest" description="Disordered" evidence="1">
    <location>
        <begin position="1"/>
        <end position="47"/>
    </location>
</feature>
<accession>A0A9E7JR43</accession>
<keyword evidence="3" id="KW-1185">Reference proteome</keyword>
<dbReference type="EMBL" id="CP097504">
    <property type="protein sequence ID" value="URD89594.1"/>
    <property type="molecule type" value="Genomic_DNA"/>
</dbReference>
<name>A0A9E7JR43_9LILI</name>
<feature type="compositionally biased region" description="Basic and acidic residues" evidence="1">
    <location>
        <begin position="14"/>
        <end position="47"/>
    </location>
</feature>
<evidence type="ECO:0000256" key="1">
    <source>
        <dbReference type="SAM" id="MobiDB-lite"/>
    </source>
</evidence>
<sequence>MCVPQTMTPCGRQEAGERGWRSEEDSRVAKNSEDGEKERGGSEKKDFGTRVRLCSPWENWILVTRKPSPRSPHRGSNGENPHIVTGFASPRLIEAGKIGTVALDTILPNVPHDFYYREYRKIMQLVLFYSLIQLNHK</sequence>
<dbReference type="AlphaFoldDB" id="A0A9E7JR43"/>